<dbReference type="Gene3D" id="1.10.238.10">
    <property type="entry name" value="EF-hand"/>
    <property type="match status" value="1"/>
</dbReference>
<evidence type="ECO:0000256" key="2">
    <source>
        <dbReference type="ARBA" id="ARBA00022837"/>
    </source>
</evidence>
<accession>A0A4U1F3R5</accession>
<sequence length="143" mass="16217">MYCCCKSSSTRKNEAKLLHDADGNGSVDKRELLNIFVALQALNGQQTLNLEEFTNLVFHKIDTNDDSKVATHLGLTFLTEQELSFDISNVLKVICDGKQPDRRRREASSKPSDKACLGKVKMKWLWERLSQLSLDTKLSVEKK</sequence>
<reference evidence="4" key="1">
    <citation type="journal article" date="2019" name="IScience">
        <title>Narwhal Genome Reveals Long-Term Low Genetic Diversity despite Current Large Abundance Size.</title>
        <authorList>
            <person name="Westbury M.V."/>
            <person name="Petersen B."/>
            <person name="Garde E."/>
            <person name="Heide-Jorgensen M.P."/>
            <person name="Lorenzen E.D."/>
        </authorList>
    </citation>
    <scope>NUCLEOTIDE SEQUENCE [LARGE SCALE GENOMIC DNA]</scope>
</reference>
<dbReference type="Proteomes" id="UP000308365">
    <property type="component" value="Unassembled WGS sequence"/>
</dbReference>
<dbReference type="InterPro" id="IPR011992">
    <property type="entry name" value="EF-hand-dom_pair"/>
</dbReference>
<organism evidence="3 4">
    <name type="scientific">Monodon monoceros</name>
    <name type="common">Narwhal</name>
    <name type="synonym">Ceratodon monodon</name>
    <dbReference type="NCBI Taxonomy" id="40151"/>
    <lineage>
        <taxon>Eukaryota</taxon>
        <taxon>Metazoa</taxon>
        <taxon>Chordata</taxon>
        <taxon>Craniata</taxon>
        <taxon>Vertebrata</taxon>
        <taxon>Euteleostomi</taxon>
        <taxon>Mammalia</taxon>
        <taxon>Eutheria</taxon>
        <taxon>Laurasiatheria</taxon>
        <taxon>Artiodactyla</taxon>
        <taxon>Whippomorpha</taxon>
        <taxon>Cetacea</taxon>
        <taxon>Odontoceti</taxon>
        <taxon>Monodontidae</taxon>
        <taxon>Monodon</taxon>
    </lineage>
</organism>
<feature type="non-terminal residue" evidence="3">
    <location>
        <position position="143"/>
    </location>
</feature>
<dbReference type="EMBL" id="RWIC01000436">
    <property type="protein sequence ID" value="TKC43888.1"/>
    <property type="molecule type" value="Genomic_DNA"/>
</dbReference>
<dbReference type="SUPFAM" id="SSF47473">
    <property type="entry name" value="EF-hand"/>
    <property type="match status" value="1"/>
</dbReference>
<proteinExistence type="predicted"/>
<keyword evidence="1" id="KW-0479">Metal-binding</keyword>
<dbReference type="InterPro" id="IPR018247">
    <property type="entry name" value="EF_Hand_1_Ca_BS"/>
</dbReference>
<name>A0A4U1F3R5_MONMO</name>
<gene>
    <name evidence="3" type="ORF">EI555_015359</name>
</gene>
<dbReference type="AlphaFoldDB" id="A0A4U1F3R5"/>
<evidence type="ECO:0008006" key="5">
    <source>
        <dbReference type="Google" id="ProtNLM"/>
    </source>
</evidence>
<dbReference type="PROSITE" id="PS00018">
    <property type="entry name" value="EF_HAND_1"/>
    <property type="match status" value="1"/>
</dbReference>
<evidence type="ECO:0000313" key="4">
    <source>
        <dbReference type="Proteomes" id="UP000308365"/>
    </source>
</evidence>
<protein>
    <recommendedName>
        <fullName evidence="5">EF-hand domain-containing protein</fullName>
    </recommendedName>
</protein>
<keyword evidence="2" id="KW-0106">Calcium</keyword>
<comment type="caution">
    <text evidence="3">The sequence shown here is derived from an EMBL/GenBank/DDBJ whole genome shotgun (WGS) entry which is preliminary data.</text>
</comment>
<evidence type="ECO:0000313" key="3">
    <source>
        <dbReference type="EMBL" id="TKC43888.1"/>
    </source>
</evidence>
<dbReference type="GO" id="GO:0046872">
    <property type="term" value="F:metal ion binding"/>
    <property type="evidence" value="ECO:0007669"/>
    <property type="project" value="UniProtKB-KW"/>
</dbReference>
<evidence type="ECO:0000256" key="1">
    <source>
        <dbReference type="ARBA" id="ARBA00022723"/>
    </source>
</evidence>